<organism evidence="1 2">
    <name type="scientific">Pseudogracilibacillus auburnensis</name>
    <dbReference type="NCBI Taxonomy" id="1494959"/>
    <lineage>
        <taxon>Bacteria</taxon>
        <taxon>Bacillati</taxon>
        <taxon>Bacillota</taxon>
        <taxon>Bacilli</taxon>
        <taxon>Bacillales</taxon>
        <taxon>Bacillaceae</taxon>
        <taxon>Pseudogracilibacillus</taxon>
    </lineage>
</organism>
<accession>A0A2V3VIQ1</accession>
<dbReference type="EMBL" id="QJJQ01000022">
    <property type="protein sequence ID" value="PXW81410.1"/>
    <property type="molecule type" value="Genomic_DNA"/>
</dbReference>
<comment type="caution">
    <text evidence="1">The sequence shown here is derived from an EMBL/GenBank/DDBJ whole genome shotgun (WGS) entry which is preliminary data.</text>
</comment>
<gene>
    <name evidence="1" type="ORF">DFR56_12220</name>
</gene>
<evidence type="ECO:0000313" key="1">
    <source>
        <dbReference type="EMBL" id="PXW81410.1"/>
    </source>
</evidence>
<evidence type="ECO:0000313" key="2">
    <source>
        <dbReference type="Proteomes" id="UP000247978"/>
    </source>
</evidence>
<protein>
    <submittedName>
        <fullName evidence="1">Uncharacterized protein</fullName>
    </submittedName>
</protein>
<sequence>MTAVLFAQTRYYLKRWGTKEAFYSDRLLPQDCMIIPVMGINYANKITH</sequence>
<reference evidence="1 2" key="1">
    <citation type="submission" date="2018-05" db="EMBL/GenBank/DDBJ databases">
        <title>Genomic Encyclopedia of Type Strains, Phase IV (KMG-IV): sequencing the most valuable type-strain genomes for metagenomic binning, comparative biology and taxonomic classification.</title>
        <authorList>
            <person name="Goeker M."/>
        </authorList>
    </citation>
    <scope>NUCLEOTIDE SEQUENCE [LARGE SCALE GENOMIC DNA]</scope>
    <source>
        <strain evidence="1 2">DSM 28556</strain>
    </source>
</reference>
<name>A0A2V3VIQ1_9BACI</name>
<dbReference type="Proteomes" id="UP000247978">
    <property type="component" value="Unassembled WGS sequence"/>
</dbReference>
<dbReference type="AlphaFoldDB" id="A0A2V3VIQ1"/>
<keyword evidence="2" id="KW-1185">Reference proteome</keyword>
<proteinExistence type="predicted"/>